<organism evidence="3">
    <name type="scientific">Absidia glauca</name>
    <name type="common">Pin mould</name>
    <dbReference type="NCBI Taxonomy" id="4829"/>
    <lineage>
        <taxon>Eukaryota</taxon>
        <taxon>Fungi</taxon>
        <taxon>Fungi incertae sedis</taxon>
        <taxon>Mucoromycota</taxon>
        <taxon>Mucoromycotina</taxon>
        <taxon>Mucoromycetes</taxon>
        <taxon>Mucorales</taxon>
        <taxon>Cunninghamellaceae</taxon>
        <taxon>Absidia</taxon>
    </lineage>
</organism>
<feature type="compositionally biased region" description="Basic and acidic residues" evidence="1">
    <location>
        <begin position="376"/>
        <end position="387"/>
    </location>
</feature>
<dbReference type="EMBL" id="LT552921">
    <property type="protein sequence ID" value="SAL99547.1"/>
    <property type="molecule type" value="Genomic_DNA"/>
</dbReference>
<dbReference type="InParanoid" id="A0A163VA09"/>
<feature type="signal peptide" evidence="2">
    <location>
        <begin position="1"/>
        <end position="22"/>
    </location>
</feature>
<dbReference type="AlphaFoldDB" id="A0A163VA09"/>
<feature type="region of interest" description="Disordered" evidence="1">
    <location>
        <begin position="346"/>
        <end position="387"/>
    </location>
</feature>
<evidence type="ECO:0000256" key="1">
    <source>
        <dbReference type="SAM" id="MobiDB-lite"/>
    </source>
</evidence>
<reference evidence="3" key="1">
    <citation type="submission" date="2016-04" db="EMBL/GenBank/DDBJ databases">
        <authorList>
            <person name="Evans L.H."/>
            <person name="Alamgir A."/>
            <person name="Owens N."/>
            <person name="Weber N.D."/>
            <person name="Virtaneva K."/>
            <person name="Barbian K."/>
            <person name="Babar A."/>
            <person name="Rosenke K."/>
        </authorList>
    </citation>
    <scope>NUCLEOTIDE SEQUENCE [LARGE SCALE GENOMIC DNA]</scope>
    <source>
        <strain evidence="3">CBS 101.48</strain>
    </source>
</reference>
<sequence length="677" mass="72858">MKFHFLTLLILGSLFLFSFINATEGDGKHGAVVLDKRTSALTADEGSLVKRCEGHHDGLLDLDCLTGSLVDLLESILGGGHGHHHHYNDHNIDLVRQLVKLIRKLLHTLGLNHHGGLDLDDLLGGLLGHGHDHENDDDFGCGCGGDENALVDHLIKTIEGLLHELVDCKDGLIPRLVEVVTDLLGGCKEEHHRRRHIEKRKLKKRCERHGDGLLGLDCLLDSVVDILQSILGGHDHHHYDHSSTDLVTQLVKLLRKLLHSLGLSHHGNLDLDGLLGGLLGHGHDHDNDNDFGCGCDGDDNALVDHLVELIQDLLKQLGGCKDGKFGLIPRLIEVVTDLLEDLLRDRHHGGGGGKGHHGGGKQHGGGKHNGGGKQHGGGEHHGDGGDHHGNCGDSLGLDCLLDTVVGLVDSLLGGGDHHHGHVDVKVGDLLDELVRVVRRLLGALDIDGGLKLDVLLGGGGHHNDDDDFGCGCHGDNDSLITHLIETIDRLLGQLGGCDDDSGLIAQLIKAVRQLLSSVHQKRGEHELRKRFSLRKRSTFGKRHQDDALDVGLLCGVLDTIQDLLNQILGECNKGGDDDALDADLLKKVRDLIRKILKGVKEVLDCLTGGKLGGLNHSVSSLVKQVCALLECLNGRDHRHGGGLDDLLDALVDAITSLVNGCRLARLVDLDGLVVLHH</sequence>
<dbReference type="InterPro" id="IPR016024">
    <property type="entry name" value="ARM-type_fold"/>
</dbReference>
<dbReference type="OrthoDB" id="10615916at2759"/>
<protein>
    <submittedName>
        <fullName evidence="3">Uncharacterized protein</fullName>
    </submittedName>
</protein>
<proteinExistence type="predicted"/>
<feature type="chain" id="PRO_5007846616" evidence="2">
    <location>
        <begin position="23"/>
        <end position="677"/>
    </location>
</feature>
<evidence type="ECO:0000313" key="3">
    <source>
        <dbReference type="EMBL" id="SAL99547.1"/>
    </source>
</evidence>
<feature type="compositionally biased region" description="Basic residues" evidence="1">
    <location>
        <begin position="346"/>
        <end position="366"/>
    </location>
</feature>
<gene>
    <name evidence="3" type="primary">ABSGL_05192.1 scaffold 6851</name>
</gene>
<dbReference type="Proteomes" id="UP000078561">
    <property type="component" value="Unassembled WGS sequence"/>
</dbReference>
<accession>A0A163VA09</accession>
<evidence type="ECO:0000256" key="2">
    <source>
        <dbReference type="SAM" id="SignalP"/>
    </source>
</evidence>
<name>A0A163VA09_ABSGL</name>
<evidence type="ECO:0000313" key="4">
    <source>
        <dbReference type="Proteomes" id="UP000078561"/>
    </source>
</evidence>
<keyword evidence="4" id="KW-1185">Reference proteome</keyword>
<keyword evidence="2" id="KW-0732">Signal</keyword>
<dbReference type="SUPFAM" id="SSF48371">
    <property type="entry name" value="ARM repeat"/>
    <property type="match status" value="1"/>
</dbReference>